<keyword evidence="2" id="KW-1185">Reference proteome</keyword>
<dbReference type="EMBL" id="NXLQ01000013">
    <property type="protein sequence ID" value="RDU65329.1"/>
    <property type="molecule type" value="Genomic_DNA"/>
</dbReference>
<protein>
    <recommendedName>
        <fullName evidence="3">Globin</fullName>
    </recommendedName>
</protein>
<dbReference type="InterPro" id="IPR012292">
    <property type="entry name" value="Globin/Proto"/>
</dbReference>
<name>A0A3D8IJD8_9HELI</name>
<dbReference type="OrthoDB" id="25954at2"/>
<dbReference type="InterPro" id="IPR009050">
    <property type="entry name" value="Globin-like_sf"/>
</dbReference>
<dbReference type="CDD" id="cd08916">
    <property type="entry name" value="TrHb3_P"/>
    <property type="match status" value="1"/>
</dbReference>
<evidence type="ECO:0000313" key="2">
    <source>
        <dbReference type="Proteomes" id="UP000256379"/>
    </source>
</evidence>
<dbReference type="Gene3D" id="1.10.490.10">
    <property type="entry name" value="Globins"/>
    <property type="match status" value="1"/>
</dbReference>
<reference evidence="1 2" key="1">
    <citation type="submission" date="2018-04" db="EMBL/GenBank/DDBJ databases">
        <title>Novel Campyloabacter and Helicobacter Species and Strains.</title>
        <authorList>
            <person name="Mannion A.J."/>
            <person name="Shen Z."/>
            <person name="Fox J.G."/>
        </authorList>
    </citation>
    <scope>NUCLEOTIDE SEQUENCE [LARGE SCALE GENOMIC DNA]</scope>
    <source>
        <strain evidence="1 2">MIT 17-337</strain>
    </source>
</reference>
<comment type="caution">
    <text evidence="1">The sequence shown here is derived from an EMBL/GenBank/DDBJ whole genome shotgun (WGS) entry which is preliminary data.</text>
</comment>
<dbReference type="SUPFAM" id="SSF46458">
    <property type="entry name" value="Globin-like"/>
    <property type="match status" value="1"/>
</dbReference>
<proteinExistence type="predicted"/>
<evidence type="ECO:0000313" key="1">
    <source>
        <dbReference type="EMBL" id="RDU65329.1"/>
    </source>
</evidence>
<dbReference type="GO" id="GO:0020037">
    <property type="term" value="F:heme binding"/>
    <property type="evidence" value="ECO:0007669"/>
    <property type="project" value="InterPro"/>
</dbReference>
<sequence>MKYNEINPESIAKLMEIFYNKIRKNQELGAIFNAKVGTDEESWKAHKEKIASFWRANLLGEQGVYNGYPLKAHLELDPFPREYFHIWLSLFDESLKEVYHNPQCQAQILQRAKTIAQRFQKMIYDFPHS</sequence>
<dbReference type="AlphaFoldDB" id="A0A3D8IJD8"/>
<dbReference type="RefSeq" id="WP_115543218.1">
    <property type="nucleotide sequence ID" value="NZ_NXLQ01000013.1"/>
</dbReference>
<organism evidence="1 2">
    <name type="scientific">Helicobacter didelphidarum</name>
    <dbReference type="NCBI Taxonomy" id="2040648"/>
    <lineage>
        <taxon>Bacteria</taxon>
        <taxon>Pseudomonadati</taxon>
        <taxon>Campylobacterota</taxon>
        <taxon>Epsilonproteobacteria</taxon>
        <taxon>Campylobacterales</taxon>
        <taxon>Helicobacteraceae</taxon>
        <taxon>Helicobacter</taxon>
    </lineage>
</organism>
<dbReference type="GO" id="GO:0019825">
    <property type="term" value="F:oxygen binding"/>
    <property type="evidence" value="ECO:0007669"/>
    <property type="project" value="InterPro"/>
</dbReference>
<dbReference type="Proteomes" id="UP000256379">
    <property type="component" value="Unassembled WGS sequence"/>
</dbReference>
<accession>A0A3D8IJD8</accession>
<gene>
    <name evidence="1" type="ORF">CQA53_06540</name>
</gene>
<evidence type="ECO:0008006" key="3">
    <source>
        <dbReference type="Google" id="ProtNLM"/>
    </source>
</evidence>